<feature type="signal peptide" evidence="2">
    <location>
        <begin position="1"/>
        <end position="19"/>
    </location>
</feature>
<evidence type="ECO:0000256" key="2">
    <source>
        <dbReference type="SAM" id="SignalP"/>
    </source>
</evidence>
<dbReference type="Proteomes" id="UP000318478">
    <property type="component" value="Unassembled WGS sequence"/>
</dbReference>
<feature type="chain" id="PRO_5023003047" description="Planctomycete cytochrome C" evidence="2">
    <location>
        <begin position="20"/>
        <end position="779"/>
    </location>
</feature>
<evidence type="ECO:0000259" key="5">
    <source>
        <dbReference type="Pfam" id="PF07627"/>
    </source>
</evidence>
<comment type="caution">
    <text evidence="8">The sequence shown here is derived from an EMBL/GenBank/DDBJ whole genome shotgun (WGS) entry which is preliminary data.</text>
</comment>
<dbReference type="Pfam" id="PF07626">
    <property type="entry name" value="PSD3"/>
    <property type="match status" value="1"/>
</dbReference>
<accession>A0A5C5YPV2</accession>
<dbReference type="InterPro" id="IPR013039">
    <property type="entry name" value="DUF1588"/>
</dbReference>
<dbReference type="Pfam" id="PF07637">
    <property type="entry name" value="PSD5"/>
    <property type="match status" value="1"/>
</dbReference>
<feature type="domain" description="DUF1587" evidence="4">
    <location>
        <begin position="120"/>
        <end position="182"/>
    </location>
</feature>
<keyword evidence="9" id="KW-1185">Reference proteome</keyword>
<evidence type="ECO:0000259" key="6">
    <source>
        <dbReference type="Pfam" id="PF07631"/>
    </source>
</evidence>
<feature type="domain" description="DUF1585" evidence="3">
    <location>
        <begin position="689"/>
        <end position="761"/>
    </location>
</feature>
<feature type="region of interest" description="Disordered" evidence="1">
    <location>
        <begin position="608"/>
        <end position="631"/>
    </location>
</feature>
<protein>
    <recommendedName>
        <fullName evidence="10">Planctomycete cytochrome C</fullName>
    </recommendedName>
</protein>
<dbReference type="Pfam" id="PF07624">
    <property type="entry name" value="PSD2"/>
    <property type="match status" value="1"/>
</dbReference>
<feature type="domain" description="DUF1595" evidence="7">
    <location>
        <begin position="353"/>
        <end position="412"/>
    </location>
</feature>
<dbReference type="GO" id="GO:0009055">
    <property type="term" value="F:electron transfer activity"/>
    <property type="evidence" value="ECO:0007669"/>
    <property type="project" value="InterPro"/>
</dbReference>
<organism evidence="8 9">
    <name type="scientific">Posidoniimonas polymericola</name>
    <dbReference type="NCBI Taxonomy" id="2528002"/>
    <lineage>
        <taxon>Bacteria</taxon>
        <taxon>Pseudomonadati</taxon>
        <taxon>Planctomycetota</taxon>
        <taxon>Planctomycetia</taxon>
        <taxon>Pirellulales</taxon>
        <taxon>Lacipirellulaceae</taxon>
        <taxon>Posidoniimonas</taxon>
    </lineage>
</organism>
<evidence type="ECO:0008006" key="10">
    <source>
        <dbReference type="Google" id="ProtNLM"/>
    </source>
</evidence>
<dbReference type="InterPro" id="IPR011478">
    <property type="entry name" value="DUF1585"/>
</dbReference>
<feature type="domain" description="DUF1588" evidence="5">
    <location>
        <begin position="576"/>
        <end position="675"/>
    </location>
</feature>
<dbReference type="InterPro" id="IPR013042">
    <property type="entry name" value="DUF1592"/>
</dbReference>
<proteinExistence type="predicted"/>
<gene>
    <name evidence="8" type="ORF">Pla123a_23610</name>
</gene>
<dbReference type="Pfam" id="PF07627">
    <property type="entry name" value="PSCyt3"/>
    <property type="match status" value="1"/>
</dbReference>
<dbReference type="RefSeq" id="WP_146587106.1">
    <property type="nucleotide sequence ID" value="NZ_SJPO01000005.1"/>
</dbReference>
<evidence type="ECO:0000259" key="4">
    <source>
        <dbReference type="Pfam" id="PF07626"/>
    </source>
</evidence>
<dbReference type="OrthoDB" id="175242at2"/>
<dbReference type="GO" id="GO:0020037">
    <property type="term" value="F:heme binding"/>
    <property type="evidence" value="ECO:0007669"/>
    <property type="project" value="InterPro"/>
</dbReference>
<feature type="domain" description="DUF1592" evidence="6">
    <location>
        <begin position="432"/>
        <end position="558"/>
    </location>
</feature>
<name>A0A5C5YPV2_9BACT</name>
<evidence type="ECO:0000259" key="7">
    <source>
        <dbReference type="Pfam" id="PF07637"/>
    </source>
</evidence>
<keyword evidence="2" id="KW-0732">Signal</keyword>
<dbReference type="AlphaFoldDB" id="A0A5C5YPV2"/>
<evidence type="ECO:0000313" key="8">
    <source>
        <dbReference type="EMBL" id="TWT76936.1"/>
    </source>
</evidence>
<sequence precursor="true">MLVTALSATLAIAAARANAEPLPDSELVLPFVQQNCIDCHSEGYAESGVMLDHVVGVGQVLGDRHTWGRVLKQVRAGAMPPNGCEEVSDEDRAAFVGQLESLLTYVDPTKPVDPGRVTARRLNKDEYDNTIRDLFGLDLGLANSFPDDDAGYGFDNNGDVLTVSPLHLEKYLAAAEELTARLFISSSRGFHDWIPWEHLQVDGQPKEEKRGLLITPGATVSTTIVATSPGVYRIKCVLLKRDLPEGKSSAAVRLSCGGQELGVYTISEDADGERQLVGDQITLQAGRHPILVEYAVPKLRESSTQSAADLEPLKLNGMELHRERDPSPDAWPPAARALLFDRPAEGDSPRGAVERIVRSVLPRCWRRAVSEDEVQSYAGYAVERIEGGATFEQAVATMVQAALVSPNFLFRVDLAPPQPAGQEGEQETAQVDSASLASRLSYFLWRSTPDDELLDAAGAAKLDSEADLVSQINRMLDDPRSSRFIESFFGQWLGLRKLESLPIDRKVFRSVDSKLKEDMQTETLMLAESIVREDQSVLKLITANYTFVNRSLAKLYGIEGVRGDSFQRVPLTGQPRRGLLTHASVLTLTSYPNRTSPPRRGAWVLENLLGDEPPAPPADVPDLAETQANSPDLPLRDQLELHRTDATCASCHRVMDAVGFGLENYNAIGQWRDKDKGQPIDAAGDLPTGESFSNALELISILESRDEAFAECVTRKMLTFALGRGLEYYDRIAVEGIVESIKADNYQFSQLVREVVLSRPFRQRRIESPAAPVNRKEPS</sequence>
<reference evidence="8 9" key="1">
    <citation type="submission" date="2019-02" db="EMBL/GenBank/DDBJ databases">
        <title>Deep-cultivation of Planctomycetes and their phenomic and genomic characterization uncovers novel biology.</title>
        <authorList>
            <person name="Wiegand S."/>
            <person name="Jogler M."/>
            <person name="Boedeker C."/>
            <person name="Pinto D."/>
            <person name="Vollmers J."/>
            <person name="Rivas-Marin E."/>
            <person name="Kohn T."/>
            <person name="Peeters S.H."/>
            <person name="Heuer A."/>
            <person name="Rast P."/>
            <person name="Oberbeckmann S."/>
            <person name="Bunk B."/>
            <person name="Jeske O."/>
            <person name="Meyerdierks A."/>
            <person name="Storesund J.E."/>
            <person name="Kallscheuer N."/>
            <person name="Luecker S."/>
            <person name="Lage O.M."/>
            <person name="Pohl T."/>
            <person name="Merkel B.J."/>
            <person name="Hornburger P."/>
            <person name="Mueller R.-W."/>
            <person name="Bruemmer F."/>
            <person name="Labrenz M."/>
            <person name="Spormann A.M."/>
            <person name="Op Den Camp H."/>
            <person name="Overmann J."/>
            <person name="Amann R."/>
            <person name="Jetten M.S.M."/>
            <person name="Mascher T."/>
            <person name="Medema M.H."/>
            <person name="Devos D.P."/>
            <person name="Kaster A.-K."/>
            <person name="Ovreas L."/>
            <person name="Rohde M."/>
            <person name="Galperin M.Y."/>
            <person name="Jogler C."/>
        </authorList>
    </citation>
    <scope>NUCLEOTIDE SEQUENCE [LARGE SCALE GENOMIC DNA]</scope>
    <source>
        <strain evidence="8 9">Pla123a</strain>
    </source>
</reference>
<dbReference type="InterPro" id="IPR036909">
    <property type="entry name" value="Cyt_c-like_dom_sf"/>
</dbReference>
<evidence type="ECO:0000256" key="1">
    <source>
        <dbReference type="SAM" id="MobiDB-lite"/>
    </source>
</evidence>
<dbReference type="EMBL" id="SJPO01000005">
    <property type="protein sequence ID" value="TWT76936.1"/>
    <property type="molecule type" value="Genomic_DNA"/>
</dbReference>
<evidence type="ECO:0000313" key="9">
    <source>
        <dbReference type="Proteomes" id="UP000318478"/>
    </source>
</evidence>
<dbReference type="SUPFAM" id="SSF46626">
    <property type="entry name" value="Cytochrome c"/>
    <property type="match status" value="1"/>
</dbReference>
<dbReference type="InterPro" id="IPR013036">
    <property type="entry name" value="DUF1587"/>
</dbReference>
<evidence type="ECO:0000259" key="3">
    <source>
        <dbReference type="Pfam" id="PF07624"/>
    </source>
</evidence>
<dbReference type="InterPro" id="IPR013043">
    <property type="entry name" value="DUF1595"/>
</dbReference>
<dbReference type="Pfam" id="PF07631">
    <property type="entry name" value="PSD4"/>
    <property type="match status" value="1"/>
</dbReference>